<sequence length="202" mass="23766">MISSRVIDFSKVEYIYDTAIKALPSNDPFFYFFNSLYCKYLISKFPLQVVMKVYDDSLINRKKKTFKTLDSYNYHQNPFLTRIEKVHLSKLYDSNKVTIVRNIYCTAYKKCQKAGTPEEYTEAISELKFVTTWVVNRLRDLGFTYQSIKVDLTNLISKDSATFADPEVKQNAKLETTFIESSRLFEEKWSTIRRGPIPLYKN</sequence>
<organism evidence="1 2">
    <name type="scientific">Ambrosiozyma monospora</name>
    <name type="common">Yeast</name>
    <name type="synonym">Endomycopsis monosporus</name>
    <dbReference type="NCBI Taxonomy" id="43982"/>
    <lineage>
        <taxon>Eukaryota</taxon>
        <taxon>Fungi</taxon>
        <taxon>Dikarya</taxon>
        <taxon>Ascomycota</taxon>
        <taxon>Saccharomycotina</taxon>
        <taxon>Pichiomycetes</taxon>
        <taxon>Pichiales</taxon>
        <taxon>Pichiaceae</taxon>
        <taxon>Ambrosiozyma</taxon>
    </lineage>
</organism>
<keyword evidence="2" id="KW-1185">Reference proteome</keyword>
<comment type="caution">
    <text evidence="1">The sequence shown here is derived from an EMBL/GenBank/DDBJ whole genome shotgun (WGS) entry which is preliminary data.</text>
</comment>
<accession>A0ACB5UB25</accession>
<dbReference type="EMBL" id="BSXS01014958">
    <property type="protein sequence ID" value="GMF06224.1"/>
    <property type="molecule type" value="Genomic_DNA"/>
</dbReference>
<gene>
    <name evidence="1" type="ORF">Amon02_001261000</name>
</gene>
<protein>
    <submittedName>
        <fullName evidence="1">Unnamed protein product</fullName>
    </submittedName>
</protein>
<evidence type="ECO:0000313" key="1">
    <source>
        <dbReference type="EMBL" id="GMF06224.1"/>
    </source>
</evidence>
<reference evidence="1" key="1">
    <citation type="submission" date="2023-04" db="EMBL/GenBank/DDBJ databases">
        <title>Ambrosiozyma monospora NBRC 10751.</title>
        <authorList>
            <person name="Ichikawa N."/>
            <person name="Sato H."/>
            <person name="Tonouchi N."/>
        </authorList>
    </citation>
    <scope>NUCLEOTIDE SEQUENCE</scope>
    <source>
        <strain evidence="1">NBRC 10751</strain>
    </source>
</reference>
<dbReference type="Proteomes" id="UP001165064">
    <property type="component" value="Unassembled WGS sequence"/>
</dbReference>
<name>A0ACB5UB25_AMBMO</name>
<evidence type="ECO:0000313" key="2">
    <source>
        <dbReference type="Proteomes" id="UP001165064"/>
    </source>
</evidence>
<proteinExistence type="predicted"/>